<keyword evidence="1" id="KW-0472">Membrane</keyword>
<reference evidence="2" key="1">
    <citation type="journal article" date="2014" name="Int. J. Syst. Evol. Microbiol.">
        <title>Complete genome sequence of Corynebacterium casei LMG S-19264T (=DSM 44701T), isolated from a smear-ripened cheese.</title>
        <authorList>
            <consortium name="US DOE Joint Genome Institute (JGI-PGF)"/>
            <person name="Walter F."/>
            <person name="Albersmeier A."/>
            <person name="Kalinowski J."/>
            <person name="Ruckert C."/>
        </authorList>
    </citation>
    <scope>NUCLEOTIDE SEQUENCE</scope>
    <source>
        <strain evidence="2">JCM 3172</strain>
    </source>
</reference>
<feature type="transmembrane region" description="Helical" evidence="1">
    <location>
        <begin position="178"/>
        <end position="198"/>
    </location>
</feature>
<dbReference type="InterPro" id="IPR043148">
    <property type="entry name" value="TagF_C"/>
</dbReference>
<keyword evidence="3" id="KW-1185">Reference proteome</keyword>
<accession>A0A918LMG6</accession>
<keyword evidence="1" id="KW-1133">Transmembrane helix</keyword>
<dbReference type="Gene3D" id="3.40.50.12580">
    <property type="match status" value="2"/>
</dbReference>
<evidence type="ECO:0000256" key="1">
    <source>
        <dbReference type="SAM" id="Phobius"/>
    </source>
</evidence>
<feature type="transmembrane region" description="Helical" evidence="1">
    <location>
        <begin position="94"/>
        <end position="115"/>
    </location>
</feature>
<dbReference type="RefSeq" id="WP_189200028.1">
    <property type="nucleotide sequence ID" value="NZ_BMQQ01000002.1"/>
</dbReference>
<name>A0A918LMG6_9ACTN</name>
<keyword evidence="1" id="KW-0812">Transmembrane</keyword>
<reference evidence="2" key="2">
    <citation type="submission" date="2020-09" db="EMBL/GenBank/DDBJ databases">
        <authorList>
            <person name="Sun Q."/>
            <person name="Ohkuma M."/>
        </authorList>
    </citation>
    <scope>NUCLEOTIDE SEQUENCE</scope>
    <source>
        <strain evidence="2">JCM 3172</strain>
    </source>
</reference>
<sequence>MGKQHRQAFLGIVISSALVLSFVGMMAAVVMASLKIFAVSAAVSYLADLMLHSTQSATLDRLRDSRFGLTIRFLIRQFLLLALCGSIADIDSFVVQITSVGLLLLFVLQLAYGAVLKHVRKKRQDLPYTTRALDLESLGIRRMPHPFLMNKHVRKTLHLDVPLVAGAIGTMATDNWRYVTFGGIIAVSVAYLALLVLLPGARNALILPTADEAIDELNEQLADYRPQVALYFTFAAVSRDFMYQVNMWLESLEALDLRPIIVLRERATLRYLDATGVPVICVPKAEYLARVEMPELRVTLYPGNAGKNVHMLQRAEVKHVFIGHGDSDKLASSNRVSKVFDEIWVAGRAGRDRYERIKHAVSHNQIVEVGRPQLMSLHRWTGSVAQPIPTIIYAPTWEGWTDDACYTSVIPAGEKLIQTLLSHERQLRIIYKPHPLTGTRSPAAAAAHRRIITLLQEDNARRFGRKVTDSKSAARKLARIDKRIADLSERGVRSPYPDLTEHERTARIRRSRNQAGALYWSAIPDEAHHVILDRIPSLNDCFNHSDLLIGDMSSVVSDFVATRKPYAIFNLEGLPDNEFRNEQRTAYASYLLDSECNGLSEAIDAMLSPDRDVMAPYREQLKEYLLGPDYPPSVVRFNAAANDLYARGLRDFPIEYPDTSEYPQTPRINA</sequence>
<protein>
    <recommendedName>
        <fullName evidence="4">Integral membrane protein</fullName>
    </recommendedName>
</protein>
<evidence type="ECO:0000313" key="2">
    <source>
        <dbReference type="EMBL" id="GGT18722.1"/>
    </source>
</evidence>
<feature type="transmembrane region" description="Helical" evidence="1">
    <location>
        <begin position="69"/>
        <end position="88"/>
    </location>
</feature>
<feature type="transmembrane region" description="Helical" evidence="1">
    <location>
        <begin position="36"/>
        <end position="57"/>
    </location>
</feature>
<evidence type="ECO:0000313" key="3">
    <source>
        <dbReference type="Proteomes" id="UP000619486"/>
    </source>
</evidence>
<dbReference type="EMBL" id="BMQQ01000002">
    <property type="protein sequence ID" value="GGT18722.1"/>
    <property type="molecule type" value="Genomic_DNA"/>
</dbReference>
<dbReference type="AlphaFoldDB" id="A0A918LMG6"/>
<feature type="transmembrane region" description="Helical" evidence="1">
    <location>
        <begin position="7"/>
        <end position="30"/>
    </location>
</feature>
<proteinExistence type="predicted"/>
<organism evidence="2 3">
    <name type="scientific">Streptomyces purpureus</name>
    <dbReference type="NCBI Taxonomy" id="1951"/>
    <lineage>
        <taxon>Bacteria</taxon>
        <taxon>Bacillati</taxon>
        <taxon>Actinomycetota</taxon>
        <taxon>Actinomycetes</taxon>
        <taxon>Kitasatosporales</taxon>
        <taxon>Streptomycetaceae</taxon>
        <taxon>Streptomyces</taxon>
    </lineage>
</organism>
<gene>
    <name evidence="2" type="ORF">GCM10014713_09530</name>
</gene>
<evidence type="ECO:0008006" key="4">
    <source>
        <dbReference type="Google" id="ProtNLM"/>
    </source>
</evidence>
<dbReference type="Proteomes" id="UP000619486">
    <property type="component" value="Unassembled WGS sequence"/>
</dbReference>
<comment type="caution">
    <text evidence="2">The sequence shown here is derived from an EMBL/GenBank/DDBJ whole genome shotgun (WGS) entry which is preliminary data.</text>
</comment>